<evidence type="ECO:0000256" key="1">
    <source>
        <dbReference type="SAM" id="Phobius"/>
    </source>
</evidence>
<feature type="transmembrane region" description="Helical" evidence="1">
    <location>
        <begin position="52"/>
        <end position="70"/>
    </location>
</feature>
<keyword evidence="1" id="KW-1133">Transmembrane helix</keyword>
<proteinExistence type="predicted"/>
<dbReference type="OrthoDB" id="9804637at2"/>
<keyword evidence="1" id="KW-0812">Transmembrane</keyword>
<sequence length="91" mass="10084">MPFLSGLAVYFVIWWLTLFAILPIGLRTQEEDQSVVPGTVASAPTRFRGGRVMLLTTLVSGAIYGAWFLAETYFGWGFKDLPVFVPGLVQQ</sequence>
<keyword evidence="1" id="KW-0472">Membrane</keyword>
<protein>
    <submittedName>
        <fullName evidence="2">DUF1467 family protein</fullName>
    </submittedName>
</protein>
<dbReference type="Pfam" id="PF07330">
    <property type="entry name" value="DUF1467"/>
    <property type="match status" value="1"/>
</dbReference>
<name>A0A504UAW6_9HYPH</name>
<dbReference type="InterPro" id="IPR009935">
    <property type="entry name" value="DUF1467"/>
</dbReference>
<dbReference type="AlphaFoldDB" id="A0A504UAW6"/>
<gene>
    <name evidence="2" type="ORF">FJQ55_07765</name>
</gene>
<evidence type="ECO:0000313" key="2">
    <source>
        <dbReference type="EMBL" id="TPP10727.1"/>
    </source>
</evidence>
<comment type="caution">
    <text evidence="2">The sequence shown here is derived from an EMBL/GenBank/DDBJ whole genome shotgun (WGS) entry which is preliminary data.</text>
</comment>
<accession>A0A504UAW6</accession>
<reference evidence="2 3" key="1">
    <citation type="submission" date="2019-06" db="EMBL/GenBank/DDBJ databases">
        <title>Rhizobium sp. CL12 isolated from roots of soybean.</title>
        <authorList>
            <person name="Wang C."/>
        </authorList>
    </citation>
    <scope>NUCLEOTIDE SEQUENCE [LARGE SCALE GENOMIC DNA]</scope>
    <source>
        <strain evidence="2 3">CL12</strain>
    </source>
</reference>
<dbReference type="EMBL" id="VFYP01000001">
    <property type="protein sequence ID" value="TPP10727.1"/>
    <property type="molecule type" value="Genomic_DNA"/>
</dbReference>
<evidence type="ECO:0000313" key="3">
    <source>
        <dbReference type="Proteomes" id="UP000316429"/>
    </source>
</evidence>
<feature type="transmembrane region" description="Helical" evidence="1">
    <location>
        <begin position="6"/>
        <end position="26"/>
    </location>
</feature>
<dbReference type="Proteomes" id="UP000316429">
    <property type="component" value="Unassembled WGS sequence"/>
</dbReference>
<keyword evidence="3" id="KW-1185">Reference proteome</keyword>
<organism evidence="2 3">
    <name type="scientific">Rhizobium glycinendophyticum</name>
    <dbReference type="NCBI Taxonomy" id="2589807"/>
    <lineage>
        <taxon>Bacteria</taxon>
        <taxon>Pseudomonadati</taxon>
        <taxon>Pseudomonadota</taxon>
        <taxon>Alphaproteobacteria</taxon>
        <taxon>Hyphomicrobiales</taxon>
        <taxon>Rhizobiaceae</taxon>
        <taxon>Rhizobium/Agrobacterium group</taxon>
        <taxon>Rhizobium</taxon>
    </lineage>
</organism>
<dbReference type="RefSeq" id="WP_140827049.1">
    <property type="nucleotide sequence ID" value="NZ_VFYP01000001.1"/>
</dbReference>